<dbReference type="EMBL" id="QXFU01001498">
    <property type="protein sequence ID" value="KAE9001126.1"/>
    <property type="molecule type" value="Genomic_DNA"/>
</dbReference>
<feature type="compositionally biased region" description="Basic and acidic residues" evidence="1">
    <location>
        <begin position="58"/>
        <end position="68"/>
    </location>
</feature>
<accession>A0A6A3K0S6</accession>
<name>A0A6A3K0S6_9STRA</name>
<feature type="region of interest" description="Disordered" evidence="1">
    <location>
        <begin position="1"/>
        <end position="89"/>
    </location>
</feature>
<evidence type="ECO:0000313" key="3">
    <source>
        <dbReference type="EMBL" id="KAE9004575.1"/>
    </source>
</evidence>
<comment type="caution">
    <text evidence="2">The sequence shown here is derived from an EMBL/GenBank/DDBJ whole genome shotgun (WGS) entry which is preliminary data.</text>
</comment>
<evidence type="ECO:0000313" key="7">
    <source>
        <dbReference type="Proteomes" id="UP000435112"/>
    </source>
</evidence>
<dbReference type="AlphaFoldDB" id="A0A6A3K0S6"/>
<protein>
    <submittedName>
        <fullName evidence="2">Uncharacterized protein</fullName>
    </submittedName>
</protein>
<feature type="compositionally biased region" description="Polar residues" evidence="1">
    <location>
        <begin position="69"/>
        <end position="86"/>
    </location>
</feature>
<dbReference type="Proteomes" id="UP000429607">
    <property type="component" value="Unassembled WGS sequence"/>
</dbReference>
<organism evidence="2 7">
    <name type="scientific">Phytophthora rubi</name>
    <dbReference type="NCBI Taxonomy" id="129364"/>
    <lineage>
        <taxon>Eukaryota</taxon>
        <taxon>Sar</taxon>
        <taxon>Stramenopiles</taxon>
        <taxon>Oomycota</taxon>
        <taxon>Peronosporomycetes</taxon>
        <taxon>Peronosporales</taxon>
        <taxon>Peronosporaceae</taxon>
        <taxon>Phytophthora</taxon>
    </lineage>
</organism>
<dbReference type="EMBL" id="QXFV01001493">
    <property type="protein sequence ID" value="KAE9004575.1"/>
    <property type="molecule type" value="Genomic_DNA"/>
</dbReference>
<evidence type="ECO:0000256" key="1">
    <source>
        <dbReference type="SAM" id="MobiDB-lite"/>
    </source>
</evidence>
<dbReference type="Proteomes" id="UP000435112">
    <property type="component" value="Unassembled WGS sequence"/>
</dbReference>
<dbReference type="EMBL" id="QXFT01001482">
    <property type="protein sequence ID" value="KAE9317478.1"/>
    <property type="molecule type" value="Genomic_DNA"/>
</dbReference>
<gene>
    <name evidence="3" type="ORF">PR001_g17685</name>
    <name evidence="2" type="ORF">PR002_g17996</name>
    <name evidence="4" type="ORF">PR003_g18465</name>
</gene>
<reference evidence="5 7" key="1">
    <citation type="submission" date="2018-09" db="EMBL/GenBank/DDBJ databases">
        <title>Genomic investigation of the strawberry pathogen Phytophthora fragariae indicates pathogenicity is determined by transcriptional variation in three key races.</title>
        <authorList>
            <person name="Adams T.M."/>
            <person name="Armitage A.D."/>
            <person name="Sobczyk M.K."/>
            <person name="Bates H.J."/>
            <person name="Dunwell J.M."/>
            <person name="Nellist C.F."/>
            <person name="Harrison R.J."/>
        </authorList>
    </citation>
    <scope>NUCLEOTIDE SEQUENCE [LARGE SCALE GENOMIC DNA]</scope>
    <source>
        <strain evidence="3 5">SCRP249</strain>
        <strain evidence="2 7">SCRP324</strain>
        <strain evidence="4 6">SCRP333</strain>
    </source>
</reference>
<sequence length="109" mass="11712">MGDDPYDFEIALPAAPSGVSRSTKNRHSDSDSDEDASDASGDLSNMSDISSEDDNEQESDREQQDRTKSNFTRTTKIANEPSSSGSALDKAKSFLSKYSSVATSNPPAR</sequence>
<evidence type="ECO:0000313" key="4">
    <source>
        <dbReference type="EMBL" id="KAE9317478.1"/>
    </source>
</evidence>
<evidence type="ECO:0000313" key="6">
    <source>
        <dbReference type="Proteomes" id="UP000434957"/>
    </source>
</evidence>
<dbReference type="Proteomes" id="UP000434957">
    <property type="component" value="Unassembled WGS sequence"/>
</dbReference>
<proteinExistence type="predicted"/>
<evidence type="ECO:0000313" key="2">
    <source>
        <dbReference type="EMBL" id="KAE9001126.1"/>
    </source>
</evidence>
<evidence type="ECO:0000313" key="5">
    <source>
        <dbReference type="Proteomes" id="UP000429607"/>
    </source>
</evidence>
<keyword evidence="6" id="KW-1185">Reference proteome</keyword>